<accession>A0AB39UQS4</accession>
<reference evidence="1" key="1">
    <citation type="submission" date="2023-07" db="EMBL/GenBank/DDBJ databases">
        <title>Bifidobacterium aquikefiriaerophilum sp. nov. and Bifidobacterium eccum sp. nov., isolated from water kefir.</title>
        <authorList>
            <person name="Breselge S."/>
            <person name="Bellassi P."/>
            <person name="Barcenilla C."/>
            <person name="Alvarez-Ordonez A."/>
            <person name="Morelli L."/>
            <person name="Cotter P.D."/>
        </authorList>
    </citation>
    <scope>NUCLEOTIDE SEQUENCE</scope>
    <source>
        <strain evidence="1">WK012_4_13</strain>
    </source>
</reference>
<dbReference type="RefSeq" id="WP_369342419.1">
    <property type="nucleotide sequence ID" value="NZ_CP129683.1"/>
</dbReference>
<dbReference type="AlphaFoldDB" id="A0AB39UQS4"/>
<evidence type="ECO:0008006" key="2">
    <source>
        <dbReference type="Google" id="ProtNLM"/>
    </source>
</evidence>
<name>A0AB39UQS4_9BIFI</name>
<protein>
    <recommendedName>
        <fullName evidence="2">Alcohol dehydrogenase</fullName>
    </recommendedName>
</protein>
<dbReference type="Gene3D" id="3.40.50.720">
    <property type="entry name" value="NAD(P)-binding Rossmann-like Domain"/>
    <property type="match status" value="1"/>
</dbReference>
<dbReference type="EMBL" id="CP129683">
    <property type="protein sequence ID" value="XDS51456.1"/>
    <property type="molecule type" value="Genomic_DNA"/>
</dbReference>
<dbReference type="Gene3D" id="3.90.180.10">
    <property type="entry name" value="Medium-chain alcohol dehydrogenases, catalytic domain"/>
    <property type="match status" value="1"/>
</dbReference>
<sequence length="89" mass="9502">MKCDGGGAICRHAPDASFAMNAYDIHRKQLTIQGSFIDLLSFSDAMALLASGKADVEPLIGHVLGLEQVQDFLDGKISGVSKVVVRIQD</sequence>
<proteinExistence type="predicted"/>
<evidence type="ECO:0000313" key="1">
    <source>
        <dbReference type="EMBL" id="XDS51456.1"/>
    </source>
</evidence>
<organism evidence="1">
    <name type="scientific">Bifidobacterium fermentum</name>
    <dbReference type="NCBI Taxonomy" id="3059035"/>
    <lineage>
        <taxon>Bacteria</taxon>
        <taxon>Bacillati</taxon>
        <taxon>Actinomycetota</taxon>
        <taxon>Actinomycetes</taxon>
        <taxon>Bifidobacteriales</taxon>
        <taxon>Bifidobacteriaceae</taxon>
        <taxon>Bifidobacterium</taxon>
    </lineage>
</organism>
<dbReference type="KEGG" id="bfk:QN062_04645"/>
<gene>
    <name evidence="1" type="ORF">QN062_04645</name>
</gene>